<evidence type="ECO:0000256" key="5">
    <source>
        <dbReference type="ARBA" id="ARBA00022989"/>
    </source>
</evidence>
<dbReference type="SMART" id="SM00382">
    <property type="entry name" value="AAA"/>
    <property type="match status" value="1"/>
</dbReference>
<dbReference type="Gene3D" id="1.20.1560.10">
    <property type="entry name" value="ABC transporter type 1, transmembrane domain"/>
    <property type="match status" value="1"/>
</dbReference>
<evidence type="ECO:0000259" key="9">
    <source>
        <dbReference type="PROSITE" id="PS50929"/>
    </source>
</evidence>
<dbReference type="InterPro" id="IPR003439">
    <property type="entry name" value="ABC_transporter-like_ATP-bd"/>
</dbReference>
<evidence type="ECO:0000256" key="4">
    <source>
        <dbReference type="ARBA" id="ARBA00022840"/>
    </source>
</evidence>
<name>A0A2S6CTV4_9CYAN</name>
<feature type="transmembrane region" description="Helical" evidence="7">
    <location>
        <begin position="34"/>
        <end position="61"/>
    </location>
</feature>
<dbReference type="GO" id="GO:0005886">
    <property type="term" value="C:plasma membrane"/>
    <property type="evidence" value="ECO:0007669"/>
    <property type="project" value="UniProtKB-SubCell"/>
</dbReference>
<dbReference type="Proteomes" id="UP000239589">
    <property type="component" value="Unassembled WGS sequence"/>
</dbReference>
<dbReference type="PROSITE" id="PS00211">
    <property type="entry name" value="ABC_TRANSPORTER_1"/>
    <property type="match status" value="1"/>
</dbReference>
<keyword evidence="2 7" id="KW-0812">Transmembrane</keyword>
<keyword evidence="4 10" id="KW-0067">ATP-binding</keyword>
<evidence type="ECO:0000256" key="7">
    <source>
        <dbReference type="SAM" id="Phobius"/>
    </source>
</evidence>
<evidence type="ECO:0000256" key="6">
    <source>
        <dbReference type="ARBA" id="ARBA00023136"/>
    </source>
</evidence>
<dbReference type="GO" id="GO:0005524">
    <property type="term" value="F:ATP binding"/>
    <property type="evidence" value="ECO:0007669"/>
    <property type="project" value="UniProtKB-KW"/>
</dbReference>
<keyword evidence="5 7" id="KW-1133">Transmembrane helix</keyword>
<dbReference type="Pfam" id="PF00005">
    <property type="entry name" value="ABC_tran"/>
    <property type="match status" value="1"/>
</dbReference>
<feature type="transmembrane region" description="Helical" evidence="7">
    <location>
        <begin position="168"/>
        <end position="186"/>
    </location>
</feature>
<keyword evidence="6 7" id="KW-0472">Membrane</keyword>
<evidence type="ECO:0000313" key="11">
    <source>
        <dbReference type="Proteomes" id="UP000239589"/>
    </source>
</evidence>
<dbReference type="InterPro" id="IPR036640">
    <property type="entry name" value="ABC1_TM_sf"/>
</dbReference>
<sequence length="614" mass="69304">MILKFLPSFWKIFKSTNFWHNNRLILREFQHFRLVAVLALVFSILAASFEGFGLGFLLVFLQSLTTLGSEPVKTGIEWFDILILGINTSATERLYRISTLIVITTCMRASFNYLAQVCINFSEISLVDSLRKRIFEQLEAQTLNYFNHKKSGELVNILTNEMERIRQLFGGIAFFITRSFAIIVYSTSLFMLSWKLSIVAILLFSLVAVGLSTLNKQIRERSFGITTANDNFTSRTLEFIEGIRTIHAFSTQEFERERYYQASEKIVSTIKSIDVISLVVKPVAESVSTLILIGMIIVALTTGLMEVSALLTFCFVLFRIIPMIQDINGVLAFLTTQAGAVENIKDLLKSDGKVYFKNGTLKFPGLKRSIDLVSVDFNYNHNQRVLHNITLSIKQGEMTALVGGSGAGKTTLADLIPRFHDTTEGYIYIDDVDIRKFEIHSLRHQIAVVSQNTFIFNTSVWKNIAYGTPTATEAEIKEAAKLANALEFIEEMPEGFRTQLGDRGVRLSGGQKQRIAIARALLRNPEILILDEATSALDSVSERLIQESLEQLSVGRTVIVIAHRLSTIAKANKVVVLEQGRIVEQGKYQELLEMQGKLWQYHQMQYELTPNNDI</sequence>
<feature type="domain" description="ABC transporter" evidence="8">
    <location>
        <begin position="370"/>
        <end position="604"/>
    </location>
</feature>
<reference evidence="10 11" key="1">
    <citation type="submission" date="2018-02" db="EMBL/GenBank/DDBJ databases">
        <title>Discovery of a pederin family compound in a non-symbiotic bloom-forming cyanobacterium.</title>
        <authorList>
            <person name="Kust A."/>
            <person name="Mares J."/>
            <person name="Jokela J."/>
            <person name="Urajova P."/>
            <person name="Hajek J."/>
            <person name="Saurav K."/>
            <person name="Voracova K."/>
            <person name="Fewer D.P."/>
            <person name="Haapaniemi E."/>
            <person name="Permi P."/>
            <person name="Rehakova K."/>
            <person name="Sivonen K."/>
            <person name="Hrouzek P."/>
        </authorList>
    </citation>
    <scope>NUCLEOTIDE SEQUENCE [LARGE SCALE GENOMIC DNA]</scope>
    <source>
        <strain evidence="10 11">CHARLIE-1</strain>
    </source>
</reference>
<dbReference type="SUPFAM" id="SSF90123">
    <property type="entry name" value="ABC transporter transmembrane region"/>
    <property type="match status" value="1"/>
</dbReference>
<accession>A0A2S6CTV4</accession>
<dbReference type="FunFam" id="3.40.50.300:FF:000218">
    <property type="entry name" value="Multidrug ABC transporter ATP-binding protein"/>
    <property type="match status" value="1"/>
</dbReference>
<evidence type="ECO:0000256" key="2">
    <source>
        <dbReference type="ARBA" id="ARBA00022692"/>
    </source>
</evidence>
<keyword evidence="3" id="KW-0547">Nucleotide-binding</keyword>
<dbReference type="PROSITE" id="PS50929">
    <property type="entry name" value="ABC_TM1F"/>
    <property type="match status" value="1"/>
</dbReference>
<dbReference type="GO" id="GO:0140359">
    <property type="term" value="F:ABC-type transporter activity"/>
    <property type="evidence" value="ECO:0007669"/>
    <property type="project" value="InterPro"/>
</dbReference>
<keyword evidence="11" id="KW-1185">Reference proteome</keyword>
<evidence type="ECO:0000259" key="8">
    <source>
        <dbReference type="PROSITE" id="PS50893"/>
    </source>
</evidence>
<protein>
    <submittedName>
        <fullName evidence="10">ABC transporter ATP-binding protein</fullName>
    </submittedName>
</protein>
<dbReference type="Pfam" id="PF00664">
    <property type="entry name" value="ABC_membrane"/>
    <property type="match status" value="1"/>
</dbReference>
<dbReference type="SUPFAM" id="SSF52540">
    <property type="entry name" value="P-loop containing nucleoside triphosphate hydrolases"/>
    <property type="match status" value="1"/>
</dbReference>
<dbReference type="PANTHER" id="PTHR24221:SF654">
    <property type="entry name" value="ATP-BINDING CASSETTE SUB-FAMILY B MEMBER 6"/>
    <property type="match status" value="1"/>
</dbReference>
<dbReference type="AlphaFoldDB" id="A0A2S6CTV4"/>
<dbReference type="PANTHER" id="PTHR24221">
    <property type="entry name" value="ATP-BINDING CASSETTE SUB-FAMILY B"/>
    <property type="match status" value="1"/>
</dbReference>
<dbReference type="InterPro" id="IPR017871">
    <property type="entry name" value="ABC_transporter-like_CS"/>
</dbReference>
<evidence type="ECO:0000256" key="3">
    <source>
        <dbReference type="ARBA" id="ARBA00022741"/>
    </source>
</evidence>
<gene>
    <name evidence="10" type="ORF">CUN59_11510</name>
</gene>
<feature type="domain" description="ABC transmembrane type-1" evidence="9">
    <location>
        <begin position="37"/>
        <end position="336"/>
    </location>
</feature>
<comment type="subcellular location">
    <subcellularLocation>
        <location evidence="1">Cell membrane</location>
        <topology evidence="1">Multi-pass membrane protein</topology>
    </subcellularLocation>
</comment>
<dbReference type="InterPro" id="IPR003593">
    <property type="entry name" value="AAA+_ATPase"/>
</dbReference>
<dbReference type="InterPro" id="IPR011527">
    <property type="entry name" value="ABC1_TM_dom"/>
</dbReference>
<evidence type="ECO:0000313" key="10">
    <source>
        <dbReference type="EMBL" id="PPJ63166.1"/>
    </source>
</evidence>
<dbReference type="PROSITE" id="PS50893">
    <property type="entry name" value="ABC_TRANSPORTER_2"/>
    <property type="match status" value="1"/>
</dbReference>
<dbReference type="Gene3D" id="3.40.50.300">
    <property type="entry name" value="P-loop containing nucleotide triphosphate hydrolases"/>
    <property type="match status" value="1"/>
</dbReference>
<dbReference type="NCBIfam" id="NF045513">
    <property type="entry name" value="HepA_fam_ABC"/>
    <property type="match status" value="1"/>
</dbReference>
<dbReference type="GO" id="GO:0016887">
    <property type="term" value="F:ATP hydrolysis activity"/>
    <property type="evidence" value="ECO:0007669"/>
    <property type="project" value="InterPro"/>
</dbReference>
<evidence type="ECO:0000256" key="1">
    <source>
        <dbReference type="ARBA" id="ARBA00004651"/>
    </source>
</evidence>
<proteinExistence type="predicted"/>
<feature type="transmembrane region" description="Helical" evidence="7">
    <location>
        <begin position="192"/>
        <end position="214"/>
    </location>
</feature>
<dbReference type="GO" id="GO:0034040">
    <property type="term" value="F:ATPase-coupled lipid transmembrane transporter activity"/>
    <property type="evidence" value="ECO:0007669"/>
    <property type="project" value="TreeGrafter"/>
</dbReference>
<comment type="caution">
    <text evidence="10">The sequence shown here is derived from an EMBL/GenBank/DDBJ whole genome shotgun (WGS) entry which is preliminary data.</text>
</comment>
<dbReference type="EMBL" id="PGEM01000078">
    <property type="protein sequence ID" value="PPJ63166.1"/>
    <property type="molecule type" value="Genomic_DNA"/>
</dbReference>
<dbReference type="InterPro" id="IPR027417">
    <property type="entry name" value="P-loop_NTPase"/>
</dbReference>
<dbReference type="RefSeq" id="WP_104387970.1">
    <property type="nucleotide sequence ID" value="NZ_PGEM01000078.1"/>
</dbReference>
<organism evidence="10 11">
    <name type="scientific">Cuspidothrix issatschenkoi CHARLIE-1</name>
    <dbReference type="NCBI Taxonomy" id="2052836"/>
    <lineage>
        <taxon>Bacteria</taxon>
        <taxon>Bacillati</taxon>
        <taxon>Cyanobacteriota</taxon>
        <taxon>Cyanophyceae</taxon>
        <taxon>Nostocales</taxon>
        <taxon>Aphanizomenonaceae</taxon>
        <taxon>Cuspidothrix</taxon>
    </lineage>
</organism>
<feature type="transmembrane region" description="Helical" evidence="7">
    <location>
        <begin position="290"/>
        <end position="318"/>
    </location>
</feature>
<dbReference type="OrthoDB" id="501491at2"/>
<dbReference type="InterPro" id="IPR039421">
    <property type="entry name" value="Type_1_exporter"/>
</dbReference>